<dbReference type="RefSeq" id="WP_154516874.1">
    <property type="nucleotide sequence ID" value="NZ_VUMT01000003.1"/>
</dbReference>
<proteinExistence type="predicted"/>
<name>A0A6L5XW10_9FIRM</name>
<organism evidence="1 2">
    <name type="scientific">Velocimicrobium porci</name>
    <dbReference type="NCBI Taxonomy" id="2606634"/>
    <lineage>
        <taxon>Bacteria</taxon>
        <taxon>Bacillati</taxon>
        <taxon>Bacillota</taxon>
        <taxon>Clostridia</taxon>
        <taxon>Lachnospirales</taxon>
        <taxon>Lachnospiraceae</taxon>
        <taxon>Velocimicrobium</taxon>
    </lineage>
</organism>
<sequence>MNEIQKIYYSAKDIAEMLDVSKAKAYEIIRNLNDELNASGFITLQGKVPKAYFNKKWYGLNETQLVEGA</sequence>
<dbReference type="Proteomes" id="UP000482209">
    <property type="component" value="Unassembled WGS sequence"/>
</dbReference>
<dbReference type="EMBL" id="VUMT01000003">
    <property type="protein sequence ID" value="MSS62789.1"/>
    <property type="molecule type" value="Genomic_DNA"/>
</dbReference>
<comment type="caution">
    <text evidence="1">The sequence shown here is derived from an EMBL/GenBank/DDBJ whole genome shotgun (WGS) entry which is preliminary data.</text>
</comment>
<evidence type="ECO:0000313" key="2">
    <source>
        <dbReference type="Proteomes" id="UP000482209"/>
    </source>
</evidence>
<protein>
    <submittedName>
        <fullName evidence="1">TrmB family transcriptional regulator</fullName>
    </submittedName>
</protein>
<evidence type="ECO:0000313" key="1">
    <source>
        <dbReference type="EMBL" id="MSS62789.1"/>
    </source>
</evidence>
<dbReference type="AlphaFoldDB" id="A0A6L5XW10"/>
<reference evidence="1 2" key="1">
    <citation type="submission" date="2019-08" db="EMBL/GenBank/DDBJ databases">
        <title>In-depth cultivation of the pig gut microbiome towards novel bacterial diversity and tailored functional studies.</title>
        <authorList>
            <person name="Wylensek D."/>
            <person name="Hitch T.C.A."/>
            <person name="Clavel T."/>
        </authorList>
    </citation>
    <scope>NUCLEOTIDE SEQUENCE [LARGE SCALE GENOMIC DNA]</scope>
    <source>
        <strain evidence="1 2">WCA-693-APC-MOT-I</strain>
    </source>
</reference>
<keyword evidence="2" id="KW-1185">Reference proteome</keyword>
<gene>
    <name evidence="1" type="ORF">FYJ58_02720</name>
</gene>
<accession>A0A6L5XW10</accession>